<reference evidence="1 2" key="1">
    <citation type="journal article" date="2021" name="Commun. Biol.">
        <title>The genome of Shorea leprosula (Dipterocarpaceae) highlights the ecological relevance of drought in aseasonal tropical rainforests.</title>
        <authorList>
            <person name="Ng K.K.S."/>
            <person name="Kobayashi M.J."/>
            <person name="Fawcett J.A."/>
            <person name="Hatakeyama M."/>
            <person name="Paape T."/>
            <person name="Ng C.H."/>
            <person name="Ang C.C."/>
            <person name="Tnah L.H."/>
            <person name="Lee C.T."/>
            <person name="Nishiyama T."/>
            <person name="Sese J."/>
            <person name="O'Brien M.J."/>
            <person name="Copetti D."/>
            <person name="Mohd Noor M.I."/>
            <person name="Ong R.C."/>
            <person name="Putra M."/>
            <person name="Sireger I.Z."/>
            <person name="Indrioko S."/>
            <person name="Kosugi Y."/>
            <person name="Izuno A."/>
            <person name="Isagi Y."/>
            <person name="Lee S.L."/>
            <person name="Shimizu K.K."/>
        </authorList>
    </citation>
    <scope>NUCLEOTIDE SEQUENCE [LARGE SCALE GENOMIC DNA]</scope>
    <source>
        <strain evidence="1">214</strain>
    </source>
</reference>
<gene>
    <name evidence="1" type="ORF">SLEP1_g4342</name>
</gene>
<protein>
    <submittedName>
        <fullName evidence="1">Uncharacterized protein</fullName>
    </submittedName>
</protein>
<keyword evidence="2" id="KW-1185">Reference proteome</keyword>
<dbReference type="Proteomes" id="UP001054252">
    <property type="component" value="Unassembled WGS sequence"/>
</dbReference>
<dbReference type="AlphaFoldDB" id="A0AAV5HND4"/>
<organism evidence="1 2">
    <name type="scientific">Rubroshorea leprosula</name>
    <dbReference type="NCBI Taxonomy" id="152421"/>
    <lineage>
        <taxon>Eukaryota</taxon>
        <taxon>Viridiplantae</taxon>
        <taxon>Streptophyta</taxon>
        <taxon>Embryophyta</taxon>
        <taxon>Tracheophyta</taxon>
        <taxon>Spermatophyta</taxon>
        <taxon>Magnoliopsida</taxon>
        <taxon>eudicotyledons</taxon>
        <taxon>Gunneridae</taxon>
        <taxon>Pentapetalae</taxon>
        <taxon>rosids</taxon>
        <taxon>malvids</taxon>
        <taxon>Malvales</taxon>
        <taxon>Dipterocarpaceae</taxon>
        <taxon>Rubroshorea</taxon>
    </lineage>
</organism>
<accession>A0AAV5HND4</accession>
<dbReference type="EMBL" id="BPVZ01000004">
    <property type="protein sequence ID" value="GKU90338.1"/>
    <property type="molecule type" value="Genomic_DNA"/>
</dbReference>
<name>A0AAV5HND4_9ROSI</name>
<evidence type="ECO:0000313" key="2">
    <source>
        <dbReference type="Proteomes" id="UP001054252"/>
    </source>
</evidence>
<proteinExistence type="predicted"/>
<sequence length="83" mass="9081">MPGFGRTQACWVRKEPKRVGFAYKPSTLGFLVNPDEEGKAKQGSCWVTAGVGFDFSISNARFLQVLGSFASAGFDFEPSGRWV</sequence>
<evidence type="ECO:0000313" key="1">
    <source>
        <dbReference type="EMBL" id="GKU90338.1"/>
    </source>
</evidence>
<comment type="caution">
    <text evidence="1">The sequence shown here is derived from an EMBL/GenBank/DDBJ whole genome shotgun (WGS) entry which is preliminary data.</text>
</comment>